<evidence type="ECO:0000259" key="1">
    <source>
        <dbReference type="Pfam" id="PF04471"/>
    </source>
</evidence>
<dbReference type="GO" id="GO:0009307">
    <property type="term" value="P:DNA restriction-modification system"/>
    <property type="evidence" value="ECO:0007669"/>
    <property type="project" value="InterPro"/>
</dbReference>
<evidence type="ECO:0000313" key="2">
    <source>
        <dbReference type="EMBL" id="QAY62793.1"/>
    </source>
</evidence>
<gene>
    <name evidence="2" type="ORF">ET495_05440</name>
</gene>
<dbReference type="Proteomes" id="UP000291758">
    <property type="component" value="Chromosome"/>
</dbReference>
<name>A0A4P6EM42_9MICO</name>
<reference evidence="2 3" key="1">
    <citation type="submission" date="2019-01" db="EMBL/GenBank/DDBJ databases">
        <title>Genome sequencing of strain 2JSPR-7.</title>
        <authorList>
            <person name="Heo J."/>
            <person name="Kim S.-J."/>
            <person name="Kim J.-S."/>
            <person name="Hong S.-B."/>
            <person name="Kwon S.-W."/>
        </authorList>
    </citation>
    <scope>NUCLEOTIDE SEQUENCE [LARGE SCALE GENOMIC DNA]</scope>
    <source>
        <strain evidence="2 3">2JSPR-7</strain>
    </source>
</reference>
<evidence type="ECO:0000313" key="3">
    <source>
        <dbReference type="Proteomes" id="UP000291758"/>
    </source>
</evidence>
<dbReference type="KEGG" id="xyl:ET495_05440"/>
<keyword evidence="3" id="KW-1185">Reference proteome</keyword>
<dbReference type="RefSeq" id="WP_129203269.1">
    <property type="nucleotide sequence ID" value="NZ_CP035495.1"/>
</dbReference>
<sequence>MIETRDHEHVGGRPEPRRIDSWQTAEVNARDWMRWWGFADADVTGSGTDSGIDIRSAAAIAQVKREAIDVGRPVLQALVGARMAEDHLELLFFAASGYTAQAVEYADAMAIALFTYEPDGTMAPVNGAAFALVSSGRDGSALTAAKPAGADRNPFGPNTGEVIRYLADLKSLTVTQWTDVLAAALVSTAPDPDHEKAEKLLARGVDRLKYDELTFLKNWSENSRGNGLQGLVSALTAAYNASAIEGARVKEVQSTSMREGARAVDFDKSALGLDAAAGFIGGEDMRQDAVGAAVSVARSVAGALSIEAVNGVLDQFTLSSAGDVERMRASLARTIAEATGWAARALVVQDRLDDKVFDRLVEPMRSAGIAL</sequence>
<protein>
    <recommendedName>
        <fullName evidence="1">Restriction endonuclease type IV Mrr domain-containing protein</fullName>
    </recommendedName>
</protein>
<proteinExistence type="predicted"/>
<dbReference type="InterPro" id="IPR007560">
    <property type="entry name" value="Restrct_endonuc_IV_Mrr"/>
</dbReference>
<dbReference type="GO" id="GO:0003677">
    <property type="term" value="F:DNA binding"/>
    <property type="evidence" value="ECO:0007669"/>
    <property type="project" value="InterPro"/>
</dbReference>
<dbReference type="OrthoDB" id="3764233at2"/>
<dbReference type="GO" id="GO:0004519">
    <property type="term" value="F:endonuclease activity"/>
    <property type="evidence" value="ECO:0007669"/>
    <property type="project" value="InterPro"/>
</dbReference>
<accession>A0A4P6EM42</accession>
<dbReference type="Pfam" id="PF04471">
    <property type="entry name" value="Mrr_cat"/>
    <property type="match status" value="1"/>
</dbReference>
<dbReference type="AlphaFoldDB" id="A0A4P6EM42"/>
<organism evidence="2 3">
    <name type="scientific">Xylanimonas allomyrinae</name>
    <dbReference type="NCBI Taxonomy" id="2509459"/>
    <lineage>
        <taxon>Bacteria</taxon>
        <taxon>Bacillati</taxon>
        <taxon>Actinomycetota</taxon>
        <taxon>Actinomycetes</taxon>
        <taxon>Micrococcales</taxon>
        <taxon>Promicromonosporaceae</taxon>
        <taxon>Xylanimonas</taxon>
    </lineage>
</organism>
<dbReference type="EMBL" id="CP035495">
    <property type="protein sequence ID" value="QAY62793.1"/>
    <property type="molecule type" value="Genomic_DNA"/>
</dbReference>
<feature type="domain" description="Restriction endonuclease type IV Mrr" evidence="1">
    <location>
        <begin position="21"/>
        <end position="114"/>
    </location>
</feature>